<evidence type="ECO:0000313" key="4">
    <source>
        <dbReference type="EMBL" id="MET3614965.1"/>
    </source>
</evidence>
<accession>A0ABV2J2I0</accession>
<comment type="caution">
    <text evidence="4">The sequence shown here is derived from an EMBL/GenBank/DDBJ whole genome shotgun (WGS) entry which is preliminary data.</text>
</comment>
<dbReference type="InterPro" id="IPR012341">
    <property type="entry name" value="6hp_glycosidase-like_sf"/>
</dbReference>
<evidence type="ECO:0000313" key="5">
    <source>
        <dbReference type="Proteomes" id="UP001549047"/>
    </source>
</evidence>
<gene>
    <name evidence="4" type="ORF">ABID16_003308</name>
</gene>
<evidence type="ECO:0000256" key="3">
    <source>
        <dbReference type="SAM" id="MobiDB-lite"/>
    </source>
</evidence>
<name>A0ABV2J2I0_9HYPH</name>
<dbReference type="EC" id="5.3.1.8" evidence="4"/>
<dbReference type="Proteomes" id="UP001549047">
    <property type="component" value="Unassembled WGS sequence"/>
</dbReference>
<dbReference type="EMBL" id="JBEPMB010000005">
    <property type="protein sequence ID" value="MET3614965.1"/>
    <property type="molecule type" value="Genomic_DNA"/>
</dbReference>
<keyword evidence="2 4" id="KW-0413">Isomerase</keyword>
<dbReference type="GO" id="GO:0004476">
    <property type="term" value="F:mannose-6-phosphate isomerase activity"/>
    <property type="evidence" value="ECO:0007669"/>
    <property type="project" value="UniProtKB-EC"/>
</dbReference>
<evidence type="ECO:0000256" key="1">
    <source>
        <dbReference type="ARBA" id="ARBA00008558"/>
    </source>
</evidence>
<dbReference type="RefSeq" id="WP_354557452.1">
    <property type="nucleotide sequence ID" value="NZ_JBEPMB010000005.1"/>
</dbReference>
<feature type="compositionally biased region" description="Basic and acidic residues" evidence="3">
    <location>
        <begin position="41"/>
        <end position="58"/>
    </location>
</feature>
<feature type="region of interest" description="Disordered" evidence="3">
    <location>
        <begin position="37"/>
        <end position="58"/>
    </location>
</feature>
<sequence length="396" mass="44917">MLNIEQLHRLDLTLTELRDWLERSALPLWSTAGVEPTTGGFHERIGQDGRPMADDDRRSRVQPRQIYCFSVAHQRGLAGDWDTIVRNGLTYFEKTFLRHDGLYGALADAQGVLIRPEYDLYNQAFALFSFSQIAASFPESRMRMEEKATELLRLLTTHHKHPLAGFEHADPPGVPLCSNPHMHLFEAALAWETLSERPDAWTALADEIAHLALTKFIDPGSGGLREFFDREWNPHPSDKGRVMEPGHQFEWSWLLAQWAALRSDNEAMAKAERLFEIGVDYGMSRDGKVAMMSLYDDFSVHDPIARMWPQTEWLKAATRLALVGTAERQAHYIGSAIKAADAFREFLKTPVSGLWFDKRRPNGTLIDEPAPASTFYHILCAIYEAGANLAKLRARN</sequence>
<dbReference type="InterPro" id="IPR010819">
    <property type="entry name" value="AGE/CE"/>
</dbReference>
<dbReference type="CDD" id="cd00249">
    <property type="entry name" value="AGE"/>
    <property type="match status" value="1"/>
</dbReference>
<keyword evidence="5" id="KW-1185">Reference proteome</keyword>
<reference evidence="4 5" key="1">
    <citation type="submission" date="2024-06" db="EMBL/GenBank/DDBJ databases">
        <title>Genomic Encyclopedia of Type Strains, Phase IV (KMG-IV): sequencing the most valuable type-strain genomes for metagenomic binning, comparative biology and taxonomic classification.</title>
        <authorList>
            <person name="Goeker M."/>
        </authorList>
    </citation>
    <scope>NUCLEOTIDE SEQUENCE [LARGE SCALE GENOMIC DNA]</scope>
    <source>
        <strain evidence="4 5">DSM 29780</strain>
    </source>
</reference>
<comment type="similarity">
    <text evidence="1">Belongs to the N-acylglucosamine 2-epimerase family.</text>
</comment>
<dbReference type="Gene3D" id="1.50.10.10">
    <property type="match status" value="1"/>
</dbReference>
<dbReference type="PANTHER" id="PTHR15108">
    <property type="entry name" value="N-ACYLGLUCOSAMINE-2-EPIMERASE"/>
    <property type="match status" value="1"/>
</dbReference>
<organism evidence="4 5">
    <name type="scientific">Rhizobium aquaticum</name>
    <dbReference type="NCBI Taxonomy" id="1549636"/>
    <lineage>
        <taxon>Bacteria</taxon>
        <taxon>Pseudomonadati</taxon>
        <taxon>Pseudomonadota</taxon>
        <taxon>Alphaproteobacteria</taxon>
        <taxon>Hyphomicrobiales</taxon>
        <taxon>Rhizobiaceae</taxon>
        <taxon>Rhizobium/Agrobacterium group</taxon>
        <taxon>Rhizobium</taxon>
    </lineage>
</organism>
<dbReference type="InterPro" id="IPR034116">
    <property type="entry name" value="AGE_dom"/>
</dbReference>
<dbReference type="InterPro" id="IPR008928">
    <property type="entry name" value="6-hairpin_glycosidase_sf"/>
</dbReference>
<dbReference type="Pfam" id="PF07221">
    <property type="entry name" value="GlcNAc_2-epim"/>
    <property type="match status" value="1"/>
</dbReference>
<evidence type="ECO:0000256" key="2">
    <source>
        <dbReference type="ARBA" id="ARBA00023235"/>
    </source>
</evidence>
<protein>
    <submittedName>
        <fullName evidence="4">Mannose-6-phosphate isomerase</fullName>
        <ecNumber evidence="4">5.3.1.8</ecNumber>
    </submittedName>
</protein>
<proteinExistence type="inferred from homology"/>
<dbReference type="SUPFAM" id="SSF48208">
    <property type="entry name" value="Six-hairpin glycosidases"/>
    <property type="match status" value="1"/>
</dbReference>